<dbReference type="PANTHER" id="PTHR12862:SF0">
    <property type="entry name" value="N-ACETYL-D-GLUCOSAMINE KINASE"/>
    <property type="match status" value="1"/>
</dbReference>
<organism evidence="6 7">
    <name type="scientific">Nicrophorus vespilloides</name>
    <name type="common">Boreal carrion beetle</name>
    <dbReference type="NCBI Taxonomy" id="110193"/>
    <lineage>
        <taxon>Eukaryota</taxon>
        <taxon>Metazoa</taxon>
        <taxon>Ecdysozoa</taxon>
        <taxon>Arthropoda</taxon>
        <taxon>Hexapoda</taxon>
        <taxon>Insecta</taxon>
        <taxon>Pterygota</taxon>
        <taxon>Neoptera</taxon>
        <taxon>Endopterygota</taxon>
        <taxon>Coleoptera</taxon>
        <taxon>Polyphaga</taxon>
        <taxon>Staphyliniformia</taxon>
        <taxon>Silphidae</taxon>
        <taxon>Nicrophorinae</taxon>
        <taxon>Nicrophorus</taxon>
    </lineage>
</organism>
<name>A0ABM1N1X8_NICVS</name>
<feature type="domain" description="ATPase BadF/BadG/BcrA/BcrD type" evidence="5">
    <location>
        <begin position="6"/>
        <end position="279"/>
    </location>
</feature>
<keyword evidence="7" id="KW-0808">Transferase</keyword>
<dbReference type="EC" id="2.7.1.59" evidence="2"/>
<dbReference type="InterPro" id="IPR002731">
    <property type="entry name" value="ATPase_BadF"/>
</dbReference>
<dbReference type="Proteomes" id="UP000695000">
    <property type="component" value="Unplaced"/>
</dbReference>
<keyword evidence="6" id="KW-1185">Reference proteome</keyword>
<dbReference type="Gene3D" id="3.30.420.40">
    <property type="match status" value="1"/>
</dbReference>
<dbReference type="PANTHER" id="PTHR12862">
    <property type="entry name" value="BADF TYPE ATPASE DOMAIN-CONTAINING PROTEIN"/>
    <property type="match status" value="1"/>
</dbReference>
<dbReference type="SUPFAM" id="SSF53067">
    <property type="entry name" value="Actin-like ATPase domain"/>
    <property type="match status" value="2"/>
</dbReference>
<reference evidence="7" key="1">
    <citation type="submission" date="2025-08" db="UniProtKB">
        <authorList>
            <consortium name="RefSeq"/>
        </authorList>
    </citation>
    <scope>IDENTIFICATION</scope>
    <source>
        <tissue evidence="7">Whole Larva</tissue>
    </source>
</reference>
<gene>
    <name evidence="7" type="primary">LOC108565744</name>
</gene>
<dbReference type="RefSeq" id="XP_017780828.1">
    <property type="nucleotide sequence ID" value="XM_017925339.1"/>
</dbReference>
<protein>
    <recommendedName>
        <fullName evidence="3">N-acetyl-D-glucosamine kinase</fullName>
        <ecNumber evidence="2">2.7.1.59</ecNumber>
    </recommendedName>
    <alternativeName>
        <fullName evidence="4">GlcNAc kinase</fullName>
    </alternativeName>
</protein>
<evidence type="ECO:0000259" key="5">
    <source>
        <dbReference type="Pfam" id="PF01869"/>
    </source>
</evidence>
<dbReference type="InterPro" id="IPR039758">
    <property type="entry name" value="NAGK-like"/>
</dbReference>
<keyword evidence="7" id="KW-0418">Kinase</keyword>
<evidence type="ECO:0000256" key="4">
    <source>
        <dbReference type="ARBA" id="ARBA00031123"/>
    </source>
</evidence>
<evidence type="ECO:0000256" key="3">
    <source>
        <dbReference type="ARBA" id="ARBA00014974"/>
    </source>
</evidence>
<sequence>MYVIGGIEGGATHSTIVLLNSEGKIIAKGNGPGTNHFLLSMEECWKRIAQMVEDTKLAAGIPKGTPLKALGLSLSGCEKEETNIELADGLRKNYPNVCSLCVASSDTDGSIAAVSANGGITCIAGTGSNTLLINPDGSKYQCGGYGYMLGDEGSAWKIAHTAIKYCIDSMDGFEKSPYSIKTAWNLTKDHFKVETSVDLLDHMYTKFDKAFMASLCKKLADAARNGDELSQHIFRRAGVHLAKGITAVASNAAKELKEREGGLQILCVGSVWYSWELLKDGFLEQLERQTVVEKLSLLKIKTTIAVGAAYMASDRLGLDLKKHYDDNYETFYTYNKFPSNGIL</sequence>
<dbReference type="InterPro" id="IPR043129">
    <property type="entry name" value="ATPase_NBD"/>
</dbReference>
<accession>A0ABM1N1X8</accession>
<dbReference type="GeneID" id="108565744"/>
<comment type="similarity">
    <text evidence="1">Belongs to the eukaryotic-type N-acetylglucosamine kinase family.</text>
</comment>
<dbReference type="CDD" id="cd24078">
    <property type="entry name" value="ASKHA_NBD_NAGK_meta"/>
    <property type="match status" value="1"/>
</dbReference>
<evidence type="ECO:0000313" key="7">
    <source>
        <dbReference type="RefSeq" id="XP_017780828.1"/>
    </source>
</evidence>
<proteinExistence type="inferred from homology"/>
<dbReference type="GO" id="GO:0016301">
    <property type="term" value="F:kinase activity"/>
    <property type="evidence" value="ECO:0007669"/>
    <property type="project" value="UniProtKB-KW"/>
</dbReference>
<evidence type="ECO:0000313" key="6">
    <source>
        <dbReference type="Proteomes" id="UP000695000"/>
    </source>
</evidence>
<evidence type="ECO:0000256" key="2">
    <source>
        <dbReference type="ARBA" id="ARBA00012122"/>
    </source>
</evidence>
<evidence type="ECO:0000256" key="1">
    <source>
        <dbReference type="ARBA" id="ARBA00006198"/>
    </source>
</evidence>
<dbReference type="Pfam" id="PF01869">
    <property type="entry name" value="BcrAD_BadFG"/>
    <property type="match status" value="1"/>
</dbReference>